<evidence type="ECO:0000313" key="2">
    <source>
        <dbReference type="Proteomes" id="UP000055136"/>
    </source>
</evidence>
<gene>
    <name evidence="1" type="ORF">Tel_12025</name>
</gene>
<dbReference type="Proteomes" id="UP000055136">
    <property type="component" value="Chromosome"/>
</dbReference>
<dbReference type="KEGG" id="tee:Tel_12025"/>
<accession>A0A0S2TF85</accession>
<proteinExistence type="predicted"/>
<sequence>MKCGILGQGATSPDGSANFIHTFVCDDQVIHPVSGESYHSQLTLNTSGFANFQACPAGYPPGSAYGTFEETSVPLPGTGRGIFENVERGEIHIKGTLNCLFAIDMKFKGEVCLKNS</sequence>
<protein>
    <submittedName>
        <fullName evidence="1">Uncharacterized protein</fullName>
    </submittedName>
</protein>
<organism evidence="1 2">
    <name type="scientific">Candidatus Tenderia electrophaga</name>
    <dbReference type="NCBI Taxonomy" id="1748243"/>
    <lineage>
        <taxon>Bacteria</taxon>
        <taxon>Pseudomonadati</taxon>
        <taxon>Pseudomonadota</taxon>
        <taxon>Gammaproteobacteria</taxon>
        <taxon>Candidatus Tenderiales</taxon>
        <taxon>Candidatus Tenderiaceae</taxon>
        <taxon>Candidatus Tenderia</taxon>
    </lineage>
</organism>
<dbReference type="AlphaFoldDB" id="A0A0S2TF85"/>
<reference evidence="1" key="1">
    <citation type="submission" date="2015-10" db="EMBL/GenBank/DDBJ databases">
        <title>Description of Candidatus Tenderia electrophaga gen. nov, sp. nov., an Uncultivated Electroautotroph from a Biocathode Enrichment.</title>
        <authorList>
            <person name="Eddie B.J."/>
            <person name="Malanoski A.P."/>
            <person name="Wang Z."/>
            <person name="Hall R.J."/>
            <person name="Oh S.D."/>
            <person name="Heiner C."/>
            <person name="Lin B."/>
            <person name="Strycharz-Glaven S.M."/>
        </authorList>
    </citation>
    <scope>NUCLEOTIDE SEQUENCE [LARGE SCALE GENOMIC DNA]</scope>
    <source>
        <strain evidence="1">NRL1</strain>
    </source>
</reference>
<name>A0A0S2TF85_9GAMM</name>
<keyword evidence="2" id="KW-1185">Reference proteome</keyword>
<evidence type="ECO:0000313" key="1">
    <source>
        <dbReference type="EMBL" id="ALP53800.1"/>
    </source>
</evidence>
<dbReference type="EMBL" id="CP013099">
    <property type="protein sequence ID" value="ALP53800.1"/>
    <property type="molecule type" value="Genomic_DNA"/>
</dbReference>